<dbReference type="EC" id="3.4.19.13" evidence="11"/>
<dbReference type="InterPro" id="IPR043138">
    <property type="entry name" value="GGT_lsub"/>
</dbReference>
<dbReference type="InterPro" id="IPR043137">
    <property type="entry name" value="GGT_ssub_C"/>
</dbReference>
<keyword evidence="5 11" id="KW-0378">Hydrolase</keyword>
<keyword evidence="6 11" id="KW-0865">Zymogen</keyword>
<feature type="region of interest" description="Disordered" evidence="12">
    <location>
        <begin position="26"/>
        <end position="45"/>
    </location>
</feature>
<evidence type="ECO:0000256" key="9">
    <source>
        <dbReference type="PIRSR" id="PIRSR600101-1"/>
    </source>
</evidence>
<feature type="binding site" evidence="10">
    <location>
        <position position="457"/>
    </location>
    <ligand>
        <name>L-glutamate</name>
        <dbReference type="ChEBI" id="CHEBI:29985"/>
    </ligand>
</feature>
<feature type="signal peptide" evidence="13">
    <location>
        <begin position="1"/>
        <end position="22"/>
    </location>
</feature>
<dbReference type="InterPro" id="IPR029055">
    <property type="entry name" value="Ntn_hydrolases_N"/>
</dbReference>
<comment type="catalytic activity">
    <reaction evidence="2 11">
        <text>glutathione + H2O = L-cysteinylglycine + L-glutamate</text>
        <dbReference type="Rhea" id="RHEA:28807"/>
        <dbReference type="ChEBI" id="CHEBI:15377"/>
        <dbReference type="ChEBI" id="CHEBI:29985"/>
        <dbReference type="ChEBI" id="CHEBI:57925"/>
        <dbReference type="ChEBI" id="CHEBI:61694"/>
        <dbReference type="EC" id="3.4.19.13"/>
    </reaction>
</comment>
<accession>A0A926EVE1</accession>
<evidence type="ECO:0000256" key="4">
    <source>
        <dbReference type="ARBA" id="ARBA00022679"/>
    </source>
</evidence>
<dbReference type="GO" id="GO:0036374">
    <property type="term" value="F:glutathione hydrolase activity"/>
    <property type="evidence" value="ECO:0007669"/>
    <property type="project" value="UniProtKB-UniRule"/>
</dbReference>
<evidence type="ECO:0000256" key="1">
    <source>
        <dbReference type="ARBA" id="ARBA00001049"/>
    </source>
</evidence>
<dbReference type="PROSITE" id="PS51257">
    <property type="entry name" value="PROKAR_LIPOPROTEIN"/>
    <property type="match status" value="1"/>
</dbReference>
<dbReference type="Gene3D" id="3.60.20.40">
    <property type="match status" value="1"/>
</dbReference>
<comment type="subunit">
    <text evidence="11">This enzyme consists of two polypeptide chains, which are synthesized in precursor form from a single polypeptide.</text>
</comment>
<dbReference type="Proteomes" id="UP000601171">
    <property type="component" value="Unassembled WGS sequence"/>
</dbReference>
<evidence type="ECO:0000256" key="13">
    <source>
        <dbReference type="SAM" id="SignalP"/>
    </source>
</evidence>
<comment type="PTM">
    <text evidence="11">Cleaved by autocatalysis into a large and a small subunit.</text>
</comment>
<comment type="catalytic activity">
    <reaction evidence="8 11">
        <text>an N-terminal (5-L-glutamyl)-[peptide] + an alpha-amino acid = 5-L-glutamyl amino acid + an N-terminal L-alpha-aminoacyl-[peptide]</text>
        <dbReference type="Rhea" id="RHEA:23904"/>
        <dbReference type="Rhea" id="RHEA-COMP:9780"/>
        <dbReference type="Rhea" id="RHEA-COMP:9795"/>
        <dbReference type="ChEBI" id="CHEBI:77644"/>
        <dbReference type="ChEBI" id="CHEBI:78597"/>
        <dbReference type="ChEBI" id="CHEBI:78599"/>
        <dbReference type="ChEBI" id="CHEBI:78608"/>
        <dbReference type="EC" id="2.3.2.2"/>
    </reaction>
</comment>
<dbReference type="GO" id="GO:0006750">
    <property type="term" value="P:glutathione biosynthetic process"/>
    <property type="evidence" value="ECO:0007669"/>
    <property type="project" value="UniProtKB-KW"/>
</dbReference>
<comment type="caution">
    <text evidence="14">The sequence shown here is derived from an EMBL/GenBank/DDBJ whole genome shotgun (WGS) entry which is preliminary data.</text>
</comment>
<dbReference type="Gene3D" id="1.10.246.130">
    <property type="match status" value="1"/>
</dbReference>
<reference evidence="14" key="1">
    <citation type="submission" date="2020-08" db="EMBL/GenBank/DDBJ databases">
        <title>Genome public.</title>
        <authorList>
            <person name="Liu C."/>
            <person name="Sun Q."/>
        </authorList>
    </citation>
    <scope>NUCLEOTIDE SEQUENCE</scope>
    <source>
        <strain evidence="14">BX21</strain>
    </source>
</reference>
<sequence length="594" mass="64389">MSKKKLLSFFLVILLVISSTVGCTKNKPVDEPGTGNVTNQPEENSDLGKVEEEFKLFDENGSPLNPPRDAIGKNGIVSSERYEASKIGAEIIEKGGNAVDAAVATAFALGVCEPNASGLGGGGFMTLRIAETGETVFIDFREVAPELATPDMYKVDEEGNVIDNLSWQGGLAVGVPGEVAGLLHILEKYGTMSREEVIRPAIELATNGYVVTPIALGNINDAYETMMKFPELGEIYLNDGLPPSVGDYIKNPDLAKTLQIIIDKGADGFYKGEVADAIVESCKKYGGIISHSDLENYKVIEREPVTGSYRGYEIISSPPPSSGGTHLLQILNILENFDVGSMEPYSAEHMHLLSEAFKIAYADRAKYMGDPDYIEVPLNGLSNKDYAEKLAEKIDINKSQTYEADDPWKYEGDSTTHLSVADKDGNMVAITKTLNYYFGSGVCVGGYGFILNNQMDDFSPYPDEPNSVAPGKKPLSSMSPTMVLKDGKPFMVLGAPGGSSIFAIVAQTISNVIDFDMDMQEAISMPRIWDNLDNVITYQDGISEEEVNKLVEMGHEVYHMANDTFGYIQGALYKEDGTIHGGADPYCDSKAVGF</sequence>
<feature type="chain" id="PRO_5038963263" description="Glutathione hydrolase proenzyme" evidence="13">
    <location>
        <begin position="23"/>
        <end position="594"/>
    </location>
</feature>
<dbReference type="Pfam" id="PF01019">
    <property type="entry name" value="G_glu_transpept"/>
    <property type="match status" value="1"/>
</dbReference>
<evidence type="ECO:0000256" key="5">
    <source>
        <dbReference type="ARBA" id="ARBA00022801"/>
    </source>
</evidence>
<keyword evidence="13" id="KW-0732">Signal</keyword>
<dbReference type="AlphaFoldDB" id="A0A926EVE1"/>
<dbReference type="EMBL" id="JACRTG010000029">
    <property type="protein sequence ID" value="MBC8588998.1"/>
    <property type="molecule type" value="Genomic_DNA"/>
</dbReference>
<comment type="similarity">
    <text evidence="3 11">Belongs to the gamma-glutamyltransferase family.</text>
</comment>
<dbReference type="SUPFAM" id="SSF56235">
    <property type="entry name" value="N-terminal nucleophile aminohydrolases (Ntn hydrolases)"/>
    <property type="match status" value="1"/>
</dbReference>
<dbReference type="EC" id="2.3.2.2" evidence="11"/>
<dbReference type="PRINTS" id="PR01210">
    <property type="entry name" value="GGTRANSPTASE"/>
</dbReference>
<dbReference type="InterPro" id="IPR000101">
    <property type="entry name" value="GGT_peptidase"/>
</dbReference>
<dbReference type="PROSITE" id="PS00462">
    <property type="entry name" value="G_GLU_TRANSPEPTIDASE"/>
    <property type="match status" value="1"/>
</dbReference>
<evidence type="ECO:0000256" key="11">
    <source>
        <dbReference type="RuleBase" id="RU368036"/>
    </source>
</evidence>
<evidence type="ECO:0000256" key="3">
    <source>
        <dbReference type="ARBA" id="ARBA00009381"/>
    </source>
</evidence>
<proteinExistence type="inferred from homology"/>
<dbReference type="PANTHER" id="PTHR43199:SF1">
    <property type="entry name" value="GLUTATHIONE HYDROLASE PROENZYME"/>
    <property type="match status" value="1"/>
</dbReference>
<evidence type="ECO:0000256" key="7">
    <source>
        <dbReference type="ARBA" id="ARBA00023315"/>
    </source>
</evidence>
<dbReference type="GO" id="GO:0006751">
    <property type="term" value="P:glutathione catabolic process"/>
    <property type="evidence" value="ECO:0007669"/>
    <property type="project" value="UniProtKB-UniRule"/>
</dbReference>
<dbReference type="InterPro" id="IPR051792">
    <property type="entry name" value="GGT_bact"/>
</dbReference>
<feature type="active site" description="Nucleophile" evidence="9">
    <location>
        <position position="415"/>
    </location>
</feature>
<feature type="binding site" evidence="10">
    <location>
        <position position="498"/>
    </location>
    <ligand>
        <name>L-glutamate</name>
        <dbReference type="ChEBI" id="CHEBI:29985"/>
    </ligand>
</feature>
<feature type="binding site" evidence="10">
    <location>
        <begin position="476"/>
        <end position="477"/>
    </location>
    <ligand>
        <name>L-glutamate</name>
        <dbReference type="ChEBI" id="CHEBI:29985"/>
    </ligand>
</feature>
<dbReference type="NCBIfam" id="TIGR00066">
    <property type="entry name" value="g_glut_trans"/>
    <property type="match status" value="1"/>
</dbReference>
<dbReference type="InterPro" id="IPR055262">
    <property type="entry name" value="GGT_CS"/>
</dbReference>
<keyword evidence="4 11" id="KW-0808">Transferase</keyword>
<keyword evidence="15" id="KW-1185">Reference proteome</keyword>
<keyword evidence="11" id="KW-0317">Glutathione biosynthesis</keyword>
<dbReference type="PANTHER" id="PTHR43199">
    <property type="entry name" value="GLUTATHIONE HYDROLASE"/>
    <property type="match status" value="1"/>
</dbReference>
<comment type="pathway">
    <text evidence="11">Sulfur metabolism; glutathione metabolism.</text>
</comment>
<evidence type="ECO:0000256" key="6">
    <source>
        <dbReference type="ARBA" id="ARBA00023145"/>
    </source>
</evidence>
<evidence type="ECO:0000256" key="12">
    <source>
        <dbReference type="SAM" id="MobiDB-lite"/>
    </source>
</evidence>
<protein>
    <recommendedName>
        <fullName evidence="11">Glutathione hydrolase proenzyme</fullName>
        <ecNumber evidence="11">2.3.2.2</ecNumber>
        <ecNumber evidence="11">3.4.19.13</ecNumber>
    </recommendedName>
    <component>
        <recommendedName>
            <fullName evidence="11">Glutathione hydrolase large chain</fullName>
        </recommendedName>
    </component>
    <component>
        <recommendedName>
            <fullName evidence="11">Glutathione hydrolase small chain</fullName>
        </recommendedName>
    </component>
</protein>
<evidence type="ECO:0000313" key="15">
    <source>
        <dbReference type="Proteomes" id="UP000601171"/>
    </source>
</evidence>
<feature type="binding site" evidence="10">
    <location>
        <position position="141"/>
    </location>
    <ligand>
        <name>L-glutamate</name>
        <dbReference type="ChEBI" id="CHEBI:29985"/>
    </ligand>
</feature>
<evidence type="ECO:0000256" key="10">
    <source>
        <dbReference type="PIRSR" id="PIRSR600101-2"/>
    </source>
</evidence>
<gene>
    <name evidence="14" type="primary">ggt</name>
    <name evidence="14" type="ORF">H8707_12310</name>
</gene>
<name>A0A926EVE1_9FIRM</name>
<dbReference type="RefSeq" id="WP_262430457.1">
    <property type="nucleotide sequence ID" value="NZ_JACRTG010000029.1"/>
</dbReference>
<keyword evidence="7 11" id="KW-0012">Acyltransferase</keyword>
<dbReference type="GO" id="GO:0103068">
    <property type="term" value="F:leukotriene C4 gamma-glutamyl transferase activity"/>
    <property type="evidence" value="ECO:0007669"/>
    <property type="project" value="UniProtKB-EC"/>
</dbReference>
<comment type="catalytic activity">
    <reaction evidence="1 11">
        <text>an S-substituted glutathione + H2O = an S-substituted L-cysteinylglycine + L-glutamate</text>
        <dbReference type="Rhea" id="RHEA:59468"/>
        <dbReference type="ChEBI" id="CHEBI:15377"/>
        <dbReference type="ChEBI" id="CHEBI:29985"/>
        <dbReference type="ChEBI" id="CHEBI:90779"/>
        <dbReference type="ChEBI" id="CHEBI:143103"/>
        <dbReference type="EC" id="3.4.19.13"/>
    </reaction>
</comment>
<organism evidence="14 15">
    <name type="scientific">Paratissierella segnis</name>
    <dbReference type="NCBI Taxonomy" id="2763679"/>
    <lineage>
        <taxon>Bacteria</taxon>
        <taxon>Bacillati</taxon>
        <taxon>Bacillota</taxon>
        <taxon>Tissierellia</taxon>
        <taxon>Tissierellales</taxon>
        <taxon>Tissierellaceae</taxon>
        <taxon>Paratissierella</taxon>
    </lineage>
</organism>
<evidence type="ECO:0000256" key="2">
    <source>
        <dbReference type="ARBA" id="ARBA00001089"/>
    </source>
</evidence>
<evidence type="ECO:0000313" key="14">
    <source>
        <dbReference type="EMBL" id="MBC8588998.1"/>
    </source>
</evidence>
<feature type="binding site" evidence="10">
    <location>
        <begin position="433"/>
        <end position="435"/>
    </location>
    <ligand>
        <name>L-glutamate</name>
        <dbReference type="ChEBI" id="CHEBI:29985"/>
    </ligand>
</feature>
<evidence type="ECO:0000256" key="8">
    <source>
        <dbReference type="ARBA" id="ARBA00047417"/>
    </source>
</evidence>